<keyword evidence="1" id="KW-0472">Membrane</keyword>
<evidence type="ECO:0000313" key="2">
    <source>
        <dbReference type="EMBL" id="AHH02024.1"/>
    </source>
</evidence>
<protein>
    <submittedName>
        <fullName evidence="2">Uncharacterized protein</fullName>
    </submittedName>
</protein>
<evidence type="ECO:0000313" key="3">
    <source>
        <dbReference type="Proteomes" id="UP000202176"/>
    </source>
</evidence>
<evidence type="ECO:0000256" key="1">
    <source>
        <dbReference type="SAM" id="Phobius"/>
    </source>
</evidence>
<reference evidence="2 3" key="1">
    <citation type="journal article" date="2014" name="Proc. Natl. Acad. Sci. U.S.A.">
        <title>Thirty-thousand-year-old distant relative of giant icosahedral DNA viruses with a pandoravirus morphology.</title>
        <authorList>
            <person name="Legendre M."/>
            <person name="Bartoli J."/>
            <person name="Shmakova L."/>
            <person name="Jeudy S."/>
            <person name="Labadie K."/>
            <person name="Adrait A."/>
            <person name="Lescot M."/>
            <person name="Poirot O."/>
            <person name="Bertaux L."/>
            <person name="Bruley C."/>
            <person name="Coute Y."/>
            <person name="Rivkina E."/>
            <person name="Abergel C."/>
            <person name="Claverie J.M."/>
        </authorList>
    </citation>
    <scope>NUCLEOTIDE SEQUENCE [LARGE SCALE GENOMIC DNA]</scope>
    <source>
        <strain evidence="2">P1084-T</strain>
    </source>
</reference>
<name>W5S5R7_9VIRU</name>
<keyword evidence="1" id="KW-1133">Transmembrane helix</keyword>
<dbReference type="KEGG" id="vg:18266485"/>
<accession>W5S5R7</accession>
<dbReference type="RefSeq" id="YP_009001359.1">
    <property type="nucleotide sequence ID" value="NC_023423.1"/>
</dbReference>
<keyword evidence="1" id="KW-0812">Transmembrane</keyword>
<sequence>MSGINILIGVLAVINIVLFVIAIVYQIQLSRCEQTESIFCLQWVCPDDKPAVRIHKGQVVESGPYGIIVPRDGRPGREAPSSLCQ</sequence>
<dbReference type="EMBL" id="KF740664">
    <property type="protein sequence ID" value="AHH02024.1"/>
    <property type="molecule type" value="Genomic_DNA"/>
</dbReference>
<proteinExistence type="predicted"/>
<keyword evidence="3" id="KW-1185">Reference proteome</keyword>
<gene>
    <name evidence="2" type="ORF">pv_458</name>
</gene>
<dbReference type="OrthoDB" id="39215at10239"/>
<dbReference type="Proteomes" id="UP000202176">
    <property type="component" value="Segment"/>
</dbReference>
<feature type="transmembrane region" description="Helical" evidence="1">
    <location>
        <begin position="6"/>
        <end position="25"/>
    </location>
</feature>
<dbReference type="GeneID" id="18266485"/>
<organism evidence="2 3">
    <name type="scientific">Pithovirus sibericum</name>
    <dbReference type="NCBI Taxonomy" id="1450746"/>
    <lineage>
        <taxon>Viruses</taxon>
        <taxon>Pithoviruses</taxon>
        <taxon>Orthopithovirinae</taxon>
        <taxon>Alphapithovirus</taxon>
        <taxon>Alphapithovirus sibericum</taxon>
    </lineage>
</organism>